<protein>
    <recommendedName>
        <fullName evidence="1">ASCH domain-containing protein</fullName>
    </recommendedName>
</protein>
<dbReference type="InterPro" id="IPR007374">
    <property type="entry name" value="ASCH_domain"/>
</dbReference>
<accession>A0A756L9W8</accession>
<dbReference type="AlphaFoldDB" id="A0A756L9W8"/>
<sequence length="176" mass="20196">MTQMKFHPRFVDAFRSGQKTTSLRKMDFCCFPSRTGEDKFFHTDILTRDVTLHDYSSNSDMIFDAGTPYTRVSNLECLLKRQNHKPGELIALVAERDDGTPRAFAIAIIESISILKGSQITDEIAVNDGFNPENHPRDELLAFMRDVYPHKDPLYEMHWLYTFANVQMLSVQDGDA</sequence>
<name>A0A756L9W8_SALER</name>
<comment type="caution">
    <text evidence="2">The sequence shown here is derived from an EMBL/GenBank/DDBJ whole genome shotgun (WGS) entry which is preliminary data.</text>
</comment>
<dbReference type="Pfam" id="PF04266">
    <property type="entry name" value="ASCH"/>
    <property type="match status" value="1"/>
</dbReference>
<proteinExistence type="predicted"/>
<reference evidence="2" key="2">
    <citation type="submission" date="2020-02" db="EMBL/GenBank/DDBJ databases">
        <authorList>
            <consortium name="NCBI Pathogen Detection Project"/>
        </authorList>
    </citation>
    <scope>NUCLEOTIDE SEQUENCE</scope>
    <source>
        <strain evidence="2">MA.CK_00/00002125</strain>
    </source>
</reference>
<dbReference type="EMBL" id="DAAWYJ010000032">
    <property type="protein sequence ID" value="HAG0017510.1"/>
    <property type="molecule type" value="Genomic_DNA"/>
</dbReference>
<feature type="domain" description="ASCH" evidence="1">
    <location>
        <begin position="4"/>
        <end position="150"/>
    </location>
</feature>
<gene>
    <name evidence="2" type="ORF">G8O67_004896</name>
</gene>
<evidence type="ECO:0000259" key="1">
    <source>
        <dbReference type="Pfam" id="PF04266"/>
    </source>
</evidence>
<evidence type="ECO:0000313" key="2">
    <source>
        <dbReference type="EMBL" id="HAG0017510.1"/>
    </source>
</evidence>
<organism evidence="2">
    <name type="scientific">Salmonella enterica</name>
    <name type="common">Salmonella choleraesuis</name>
    <dbReference type="NCBI Taxonomy" id="28901"/>
    <lineage>
        <taxon>Bacteria</taxon>
        <taxon>Pseudomonadati</taxon>
        <taxon>Pseudomonadota</taxon>
        <taxon>Gammaproteobacteria</taxon>
        <taxon>Enterobacterales</taxon>
        <taxon>Enterobacteriaceae</taxon>
        <taxon>Salmonella</taxon>
    </lineage>
</organism>
<reference evidence="2" key="1">
    <citation type="journal article" date="2018" name="Genome Biol.">
        <title>SKESA: strategic k-mer extension for scrupulous assemblies.</title>
        <authorList>
            <person name="Souvorov A."/>
            <person name="Agarwala R."/>
            <person name="Lipman D.J."/>
        </authorList>
    </citation>
    <scope>NUCLEOTIDE SEQUENCE</scope>
    <source>
        <strain evidence="2">MA.CK_00/00002125</strain>
    </source>
</reference>